<dbReference type="EMBL" id="LKKS01000017">
    <property type="protein sequence ID" value="KPM68412.1"/>
    <property type="molecule type" value="Genomic_DNA"/>
</dbReference>
<reference evidence="6 8" key="1">
    <citation type="submission" date="2015-10" db="EMBL/GenBank/DDBJ databases">
        <title>Pseudomonas putida clinical strains.</title>
        <authorList>
            <person name="Molina L."/>
            <person name="Udaondo Z."/>
        </authorList>
    </citation>
    <scope>NUCLEOTIDE SEQUENCE [LARGE SCALE GENOMIC DNA]</scope>
    <source>
        <strain evidence="6 8">HB13667</strain>
    </source>
</reference>
<dbReference type="PANTHER" id="PTHR47506:SF1">
    <property type="entry name" value="HTH-TYPE TRANSCRIPTIONAL REGULATOR YJDC"/>
    <property type="match status" value="1"/>
</dbReference>
<evidence type="ECO:0000259" key="5">
    <source>
        <dbReference type="PROSITE" id="PS50977"/>
    </source>
</evidence>
<accession>A0A0N8HH03</accession>
<dbReference type="Proteomes" id="UP000050437">
    <property type="component" value="Unassembled WGS sequence"/>
</dbReference>
<dbReference type="InterPro" id="IPR023772">
    <property type="entry name" value="DNA-bd_HTH_TetR-type_CS"/>
</dbReference>
<evidence type="ECO:0000313" key="6">
    <source>
        <dbReference type="EMBL" id="KPM68412.1"/>
    </source>
</evidence>
<keyword evidence="1" id="KW-0805">Transcription regulation</keyword>
<protein>
    <submittedName>
        <fullName evidence="6">TetR family transcriptional regulator</fullName>
    </submittedName>
    <submittedName>
        <fullName evidence="7">TetR/AcrR family transcriptional regulator</fullName>
    </submittedName>
</protein>
<dbReference type="AlphaFoldDB" id="A0A0N8HH03"/>
<dbReference type="SUPFAM" id="SSF46689">
    <property type="entry name" value="Homeodomain-like"/>
    <property type="match status" value="1"/>
</dbReference>
<evidence type="ECO:0000256" key="3">
    <source>
        <dbReference type="ARBA" id="ARBA00023163"/>
    </source>
</evidence>
<dbReference type="Gene3D" id="1.10.10.60">
    <property type="entry name" value="Homeodomain-like"/>
    <property type="match status" value="1"/>
</dbReference>
<dbReference type="Pfam" id="PF00440">
    <property type="entry name" value="TetR_N"/>
    <property type="match status" value="1"/>
</dbReference>
<gene>
    <name evidence="7" type="ORF">EFK07_27535</name>
    <name evidence="6" type="ORF">HB13667_02135</name>
</gene>
<evidence type="ECO:0000256" key="4">
    <source>
        <dbReference type="PROSITE-ProRule" id="PRU00335"/>
    </source>
</evidence>
<keyword evidence="3" id="KW-0804">Transcription</keyword>
<dbReference type="InterPro" id="IPR011075">
    <property type="entry name" value="TetR_C"/>
</dbReference>
<dbReference type="InterPro" id="IPR009057">
    <property type="entry name" value="Homeodomain-like_sf"/>
</dbReference>
<evidence type="ECO:0000256" key="2">
    <source>
        <dbReference type="ARBA" id="ARBA00023125"/>
    </source>
</evidence>
<evidence type="ECO:0000313" key="9">
    <source>
        <dbReference type="Proteomes" id="UP000278162"/>
    </source>
</evidence>
<dbReference type="EMBL" id="RJAI01000086">
    <property type="protein sequence ID" value="RNF81137.1"/>
    <property type="molecule type" value="Genomic_DNA"/>
</dbReference>
<dbReference type="Gene3D" id="1.10.357.10">
    <property type="entry name" value="Tetracycline Repressor, domain 2"/>
    <property type="match status" value="1"/>
</dbReference>
<dbReference type="PANTHER" id="PTHR47506">
    <property type="entry name" value="TRANSCRIPTIONAL REGULATORY PROTEIN"/>
    <property type="match status" value="1"/>
</dbReference>
<dbReference type="RefSeq" id="WP_034011914.1">
    <property type="nucleotide sequence ID" value="NZ_BKWG01000070.1"/>
</dbReference>
<dbReference type="PRINTS" id="PR00455">
    <property type="entry name" value="HTHTETR"/>
</dbReference>
<dbReference type="Pfam" id="PF16925">
    <property type="entry name" value="TetR_C_13"/>
    <property type="match status" value="1"/>
</dbReference>
<name>A0A0N8HH03_PSEPU</name>
<dbReference type="InterPro" id="IPR036271">
    <property type="entry name" value="Tet_transcr_reg_TetR-rel_C_sf"/>
</dbReference>
<dbReference type="PROSITE" id="PS01081">
    <property type="entry name" value="HTH_TETR_1"/>
    <property type="match status" value="1"/>
</dbReference>
<keyword evidence="2 4" id="KW-0238">DNA-binding</keyword>
<dbReference type="PROSITE" id="PS50977">
    <property type="entry name" value="HTH_TETR_2"/>
    <property type="match status" value="1"/>
</dbReference>
<evidence type="ECO:0000313" key="8">
    <source>
        <dbReference type="Proteomes" id="UP000050437"/>
    </source>
</evidence>
<sequence length="204" mass="22785">MARPREFDERAVLDAAVQCFWARGYEATSVRDLAQGMGLTSASLYNAFGDKRSLYRRALDHYVEEGFADRVRRFEGVLPPRQAIGAFFDEILERSLNDPQHKGCMLVNSALEASPDDPDFQRAVAAVLIQIEAFFRRCVLAGQHSGAITCAQPADDLARLLLGILLGVRVLARTRPERELLEGMVRPALTLLDSHLNLHGDHQR</sequence>
<dbReference type="InterPro" id="IPR001647">
    <property type="entry name" value="HTH_TetR"/>
</dbReference>
<feature type="domain" description="HTH tetR-type" evidence="5">
    <location>
        <begin position="6"/>
        <end position="66"/>
    </location>
</feature>
<evidence type="ECO:0000256" key="1">
    <source>
        <dbReference type="ARBA" id="ARBA00023015"/>
    </source>
</evidence>
<comment type="caution">
    <text evidence="6">The sequence shown here is derived from an EMBL/GenBank/DDBJ whole genome shotgun (WGS) entry which is preliminary data.</text>
</comment>
<reference evidence="7 9" key="2">
    <citation type="submission" date="2018-10" db="EMBL/GenBank/DDBJ databases">
        <title>An outbreak of IMP-63 producing strain in France.</title>
        <authorList>
            <person name="Bour M."/>
            <person name="Liapis E."/>
            <person name="Plesiat P."/>
        </authorList>
    </citation>
    <scope>NUCLEOTIDE SEQUENCE [LARGE SCALE GENOMIC DNA]</scope>
    <source>
        <strain evidence="7 9">12917</strain>
    </source>
</reference>
<evidence type="ECO:0000313" key="7">
    <source>
        <dbReference type="EMBL" id="RNF81137.1"/>
    </source>
</evidence>
<feature type="DNA-binding region" description="H-T-H motif" evidence="4">
    <location>
        <begin position="29"/>
        <end position="48"/>
    </location>
</feature>
<dbReference type="SUPFAM" id="SSF48498">
    <property type="entry name" value="Tetracyclin repressor-like, C-terminal domain"/>
    <property type="match status" value="1"/>
</dbReference>
<dbReference type="Proteomes" id="UP000278162">
    <property type="component" value="Unassembled WGS sequence"/>
</dbReference>
<dbReference type="GO" id="GO:0003677">
    <property type="term" value="F:DNA binding"/>
    <property type="evidence" value="ECO:0007669"/>
    <property type="project" value="UniProtKB-UniRule"/>
</dbReference>
<organism evidence="6 8">
    <name type="scientific">Pseudomonas putida</name>
    <name type="common">Arthrobacter siderocapsulatus</name>
    <dbReference type="NCBI Taxonomy" id="303"/>
    <lineage>
        <taxon>Bacteria</taxon>
        <taxon>Pseudomonadati</taxon>
        <taxon>Pseudomonadota</taxon>
        <taxon>Gammaproteobacteria</taxon>
        <taxon>Pseudomonadales</taxon>
        <taxon>Pseudomonadaceae</taxon>
        <taxon>Pseudomonas</taxon>
    </lineage>
</organism>
<proteinExistence type="predicted"/>